<sequence>MNIANIATLSLIASAFITSSVVAADTTQTHDTQTIKITEQNFTHAETARNYRNWASKGATHEFVKMQGLPPRGKAAPTVQMNDDTLYGVAIVKAIDGFVTFSIPKTNNYMAVQVVTERGHGQHYVVEDGHYSVSVESEYAFVLYRSGTENGISQAKAELDKIDTSDFNFATDYQVQPYNYDDVEAWVKKYTQEVNNLKNFTYTFPRTSDKVTDLHQWNLENAAGWGGASPEALVGNKYSNSPKLKANVCYTTTFADPENQFFTSITAYDADKYLIEGVRHVSSNTWQKNADDSVTVSFNCGDSAKNNIDTKGKDFTFTSRHYGVTPKIMAAKQDPVISALKTSALATQ</sequence>
<keyword evidence="3" id="KW-1185">Reference proteome</keyword>
<evidence type="ECO:0000256" key="1">
    <source>
        <dbReference type="SAM" id="SignalP"/>
    </source>
</evidence>
<dbReference type="Gene3D" id="2.60.120.1600">
    <property type="match status" value="1"/>
</dbReference>
<organism evidence="2 3">
    <name type="scientific">Vibrio qingdaonensis</name>
    <dbReference type="NCBI Taxonomy" id="2829491"/>
    <lineage>
        <taxon>Bacteria</taxon>
        <taxon>Pseudomonadati</taxon>
        <taxon>Pseudomonadota</taxon>
        <taxon>Gammaproteobacteria</taxon>
        <taxon>Vibrionales</taxon>
        <taxon>Vibrionaceae</taxon>
        <taxon>Vibrio</taxon>
    </lineage>
</organism>
<dbReference type="Proteomes" id="UP001155587">
    <property type="component" value="Unassembled WGS sequence"/>
</dbReference>
<comment type="caution">
    <text evidence="2">The sequence shown here is derived from an EMBL/GenBank/DDBJ whole genome shotgun (WGS) entry which is preliminary data.</text>
</comment>
<feature type="signal peptide" evidence="1">
    <location>
        <begin position="1"/>
        <end position="23"/>
    </location>
</feature>
<dbReference type="SUPFAM" id="SSF160935">
    <property type="entry name" value="VPA0735-like"/>
    <property type="match status" value="1"/>
</dbReference>
<keyword evidence="1" id="KW-0732">Signal</keyword>
<dbReference type="RefSeq" id="WP_265675357.1">
    <property type="nucleotide sequence ID" value="NZ_JAKRRY010000015.1"/>
</dbReference>
<name>A0A9X3HX03_9VIBR</name>
<proteinExistence type="predicted"/>
<dbReference type="AlphaFoldDB" id="A0A9X3HX03"/>
<protein>
    <submittedName>
        <fullName evidence="2">DUF1214 domain-containing protein</fullName>
    </submittedName>
</protein>
<accession>A0A9X3HX03</accession>
<evidence type="ECO:0000313" key="2">
    <source>
        <dbReference type="EMBL" id="MCW8346819.1"/>
    </source>
</evidence>
<feature type="chain" id="PRO_5040728524" evidence="1">
    <location>
        <begin position="24"/>
        <end position="348"/>
    </location>
</feature>
<evidence type="ECO:0000313" key="3">
    <source>
        <dbReference type="Proteomes" id="UP001155587"/>
    </source>
</evidence>
<reference evidence="2" key="1">
    <citation type="submission" date="2022-02" db="EMBL/GenBank/DDBJ databases">
        <title>Vibrio sp. nov, a new bacterium isolated from seawater.</title>
        <authorList>
            <person name="Yuan Y."/>
        </authorList>
    </citation>
    <scope>NUCLEOTIDE SEQUENCE</scope>
    <source>
        <strain evidence="2">ZSDZ65</strain>
    </source>
</reference>
<dbReference type="EMBL" id="JAKRRY010000015">
    <property type="protein sequence ID" value="MCW8346819.1"/>
    <property type="molecule type" value="Genomic_DNA"/>
</dbReference>
<gene>
    <name evidence="2" type="ORF">MD535_12510</name>
</gene>